<dbReference type="InterPro" id="IPR017806">
    <property type="entry name" value="EgtB"/>
</dbReference>
<dbReference type="AlphaFoldDB" id="A0A1G9B1N8"/>
<keyword evidence="1" id="KW-0560">Oxidoreductase</keyword>
<dbReference type="Gene3D" id="3.90.1580.10">
    <property type="entry name" value="paralog of FGE (formylglycine-generating enzyme)"/>
    <property type="match status" value="1"/>
</dbReference>
<dbReference type="EMBL" id="FNFO01000002">
    <property type="protein sequence ID" value="SDK33452.1"/>
    <property type="molecule type" value="Genomic_DNA"/>
</dbReference>
<keyword evidence="2" id="KW-0408">Iron</keyword>
<name>A0A1G9B1N8_9BACT</name>
<dbReference type="InterPro" id="IPR042095">
    <property type="entry name" value="SUMF_sf"/>
</dbReference>
<proteinExistence type="predicted"/>
<dbReference type="InterPro" id="IPR005532">
    <property type="entry name" value="SUMF_dom"/>
</dbReference>
<protein>
    <submittedName>
        <fullName evidence="6">Ergothioneine biosynthesis protein EgtB</fullName>
    </submittedName>
</protein>
<evidence type="ECO:0000259" key="5">
    <source>
        <dbReference type="Pfam" id="PF12867"/>
    </source>
</evidence>
<dbReference type="InterPro" id="IPR024775">
    <property type="entry name" value="DinB-like"/>
</dbReference>
<gene>
    <name evidence="6" type="ORF">SAMN05421823_102481</name>
</gene>
<dbReference type="GO" id="GO:0052699">
    <property type="term" value="P:ergothioneine biosynthetic process"/>
    <property type="evidence" value="ECO:0007669"/>
    <property type="project" value="InterPro"/>
</dbReference>
<accession>A0A1G9B1N8</accession>
<feature type="domain" description="Sulfatase-modifying factor enzyme-like" evidence="4">
    <location>
        <begin position="194"/>
        <end position="424"/>
    </location>
</feature>
<dbReference type="InterPro" id="IPR016187">
    <property type="entry name" value="CTDL_fold"/>
</dbReference>
<organism evidence="6 7">
    <name type="scientific">Catalinimonas alkaloidigena</name>
    <dbReference type="NCBI Taxonomy" id="1075417"/>
    <lineage>
        <taxon>Bacteria</taxon>
        <taxon>Pseudomonadati</taxon>
        <taxon>Bacteroidota</taxon>
        <taxon>Cytophagia</taxon>
        <taxon>Cytophagales</taxon>
        <taxon>Catalimonadaceae</taxon>
        <taxon>Catalinimonas</taxon>
    </lineage>
</organism>
<dbReference type="Pfam" id="PF12867">
    <property type="entry name" value="DinB_2"/>
    <property type="match status" value="1"/>
</dbReference>
<reference evidence="6 7" key="1">
    <citation type="submission" date="2016-10" db="EMBL/GenBank/DDBJ databases">
        <authorList>
            <person name="de Groot N.N."/>
        </authorList>
    </citation>
    <scope>NUCLEOTIDE SEQUENCE [LARGE SCALE GENOMIC DNA]</scope>
    <source>
        <strain evidence="6 7">DSM 25186</strain>
    </source>
</reference>
<dbReference type="InterPro" id="IPR051043">
    <property type="entry name" value="Sulfatase_Mod_Factor_Kinase"/>
</dbReference>
<evidence type="ECO:0000313" key="7">
    <source>
        <dbReference type="Proteomes" id="UP000198510"/>
    </source>
</evidence>
<feature type="domain" description="DinB-like" evidence="5">
    <location>
        <begin position="21"/>
        <end position="154"/>
    </location>
</feature>
<evidence type="ECO:0000256" key="2">
    <source>
        <dbReference type="ARBA" id="ARBA00023004"/>
    </source>
</evidence>
<comment type="pathway">
    <text evidence="3">Amino-acid biosynthesis; ergothioneine biosynthesis.</text>
</comment>
<evidence type="ECO:0000256" key="3">
    <source>
        <dbReference type="ARBA" id="ARBA00037882"/>
    </source>
</evidence>
<dbReference type="Proteomes" id="UP000198510">
    <property type="component" value="Unassembled WGS sequence"/>
</dbReference>
<evidence type="ECO:0000313" key="6">
    <source>
        <dbReference type="EMBL" id="SDK33452.1"/>
    </source>
</evidence>
<sequence>MASPVLTSVSEKRNLQYLARFTQVRSFTESICRPLTPEDHVVQPMADVSPPKWHMAHTTWFFETFLLNAYDPNYQLFHPDYSYLFNSYYESVGKRVLRAHRGNMTRPPVEDILRYRTHVNAAMQALLDREEAWPERFYYILEVGLQHEQQHQELLFTDLKYILGNNPLFPAYREDVADLPAATPRPSGYLTVDEGVYPIGFAGEGFCFDNELGRHQVYLHACRLQDRLVTNGEYLEFIEAGGYQNFRYWLAEGWDWVKTHQATAPLYWHQIEGEWHYYTLGGLKKVDLHSPVTHVNYYEADAYARFRGKRLPTEFEWEVACQQQGKLPDAANLGDREIWHPAPAAEGQPQLYGDVWEWTSSAYLPYPYYQHEDGALGEYNGKFMISQMVLRGGSCITPRDHIRPTYRNFFHPDKQWQFTGIRLAETV</sequence>
<dbReference type="STRING" id="1075417.SAMN05421823_102481"/>
<dbReference type="PANTHER" id="PTHR23150">
    <property type="entry name" value="SULFATASE MODIFYING FACTOR 1, 2"/>
    <property type="match status" value="1"/>
</dbReference>
<evidence type="ECO:0000259" key="4">
    <source>
        <dbReference type="Pfam" id="PF03781"/>
    </source>
</evidence>
<dbReference type="PANTHER" id="PTHR23150:SF36">
    <property type="entry name" value="HERCYNINE OXYGENASE"/>
    <property type="match status" value="1"/>
</dbReference>
<keyword evidence="7" id="KW-1185">Reference proteome</keyword>
<evidence type="ECO:0000256" key="1">
    <source>
        <dbReference type="ARBA" id="ARBA00023002"/>
    </source>
</evidence>
<dbReference type="SUPFAM" id="SSF56436">
    <property type="entry name" value="C-type lectin-like"/>
    <property type="match status" value="1"/>
</dbReference>
<dbReference type="NCBIfam" id="TIGR03440">
    <property type="entry name" value="egtB_TIGR03440"/>
    <property type="match status" value="1"/>
</dbReference>
<dbReference type="Pfam" id="PF03781">
    <property type="entry name" value="FGE-sulfatase"/>
    <property type="match status" value="1"/>
</dbReference>
<dbReference type="RefSeq" id="WP_089680168.1">
    <property type="nucleotide sequence ID" value="NZ_FNFO01000002.1"/>
</dbReference>
<dbReference type="OrthoDB" id="9768004at2"/>